<sequence>MRYQKPHLSYDDQLKLLRAQGVIIDNWDESLSALRYYGYYRLSGYFYPFRQILPKEERQSPTNFRKEDFNPETHFNYAINLANFDSRLRKILFEDLEMAEIAIRTKIVYEAGKVDPYIHVNQDLLDIEACARLISTNPEAH</sequence>
<reference evidence="1 2" key="1">
    <citation type="journal article" date="2015" name="Genome Announc.">
        <title>Complete Genome Sequence of the Type Strain Corynebacterium mustelae DSM 45274, Isolated from Various Tissues of a Male Ferret with Lethal Sepsis.</title>
        <authorList>
            <person name="Ruckert C."/>
            <person name="Eimer J."/>
            <person name="Winkler A."/>
            <person name="Tauch A."/>
        </authorList>
    </citation>
    <scope>NUCLEOTIDE SEQUENCE [LARGE SCALE GENOMIC DNA]</scope>
    <source>
        <strain evidence="1 2">DSM 45274</strain>
    </source>
</reference>
<dbReference type="STRING" id="571915.CMUST_02420"/>
<accession>A0A0G3GZ52</accession>
<dbReference type="InterPro" id="IPR011664">
    <property type="entry name" value="Abi_system_AbiD/AbiF-like"/>
</dbReference>
<dbReference type="Proteomes" id="UP000035199">
    <property type="component" value="Chromosome"/>
</dbReference>
<dbReference type="OrthoDB" id="5363652at2"/>
<dbReference type="AlphaFoldDB" id="A0A0G3GZ52"/>
<evidence type="ECO:0000313" key="1">
    <source>
        <dbReference type="EMBL" id="AKK04828.1"/>
    </source>
</evidence>
<evidence type="ECO:0000313" key="2">
    <source>
        <dbReference type="Proteomes" id="UP000035199"/>
    </source>
</evidence>
<dbReference type="EMBL" id="CP011542">
    <property type="protein sequence ID" value="AKK04828.1"/>
    <property type="molecule type" value="Genomic_DNA"/>
</dbReference>
<proteinExistence type="predicted"/>
<dbReference type="KEGG" id="cmv:CMUST_02420"/>
<dbReference type="PATRIC" id="fig|571915.4.peg.514"/>
<name>A0A0G3GZ52_9CORY</name>
<organism evidence="1 2">
    <name type="scientific">Corynebacterium mustelae</name>
    <dbReference type="NCBI Taxonomy" id="571915"/>
    <lineage>
        <taxon>Bacteria</taxon>
        <taxon>Bacillati</taxon>
        <taxon>Actinomycetota</taxon>
        <taxon>Actinomycetes</taxon>
        <taxon>Mycobacteriales</taxon>
        <taxon>Corynebacteriaceae</taxon>
        <taxon>Corynebacterium</taxon>
    </lineage>
</organism>
<dbReference type="Pfam" id="PF07751">
    <property type="entry name" value="Abi_2"/>
    <property type="match status" value="1"/>
</dbReference>
<protein>
    <submittedName>
        <fullName evidence="1">Abi-like protein</fullName>
    </submittedName>
</protein>
<keyword evidence="2" id="KW-1185">Reference proteome</keyword>
<reference evidence="2" key="2">
    <citation type="submission" date="2015-05" db="EMBL/GenBank/DDBJ databases">
        <title>Complete genome sequence of Corynebacterium mustelae DSM 45274, isolated from various tissues of a male ferret with lethal sepsis.</title>
        <authorList>
            <person name="Ruckert C."/>
            <person name="Albersmeier A."/>
            <person name="Winkler A."/>
            <person name="Tauch A."/>
        </authorList>
    </citation>
    <scope>NUCLEOTIDE SEQUENCE [LARGE SCALE GENOMIC DNA]</scope>
    <source>
        <strain evidence="2">DSM 45274</strain>
    </source>
</reference>
<gene>
    <name evidence="1" type="ORF">CMUST_02420</name>
</gene>